<dbReference type="EMBL" id="CADCWF010000110">
    <property type="protein sequence ID" value="CAA9551023.1"/>
    <property type="molecule type" value="Genomic_DNA"/>
</dbReference>
<proteinExistence type="predicted"/>
<organism evidence="2">
    <name type="scientific">uncultured Thermomicrobiales bacterium</name>
    <dbReference type="NCBI Taxonomy" id="1645740"/>
    <lineage>
        <taxon>Bacteria</taxon>
        <taxon>Pseudomonadati</taxon>
        <taxon>Thermomicrobiota</taxon>
        <taxon>Thermomicrobia</taxon>
        <taxon>Thermomicrobiales</taxon>
        <taxon>environmental samples</taxon>
    </lineage>
</organism>
<sequence>VRSQVLARRDRRDRARSPRLDRVRGRHGRGPAPASRGGIGGCATGGATDRRGLSGGGGGGPCGHPVDSARPQLGDRGHLPQV</sequence>
<evidence type="ECO:0000256" key="1">
    <source>
        <dbReference type="SAM" id="MobiDB-lite"/>
    </source>
</evidence>
<feature type="compositionally biased region" description="Gly residues" evidence="1">
    <location>
        <begin position="53"/>
        <end position="62"/>
    </location>
</feature>
<feature type="non-terminal residue" evidence="2">
    <location>
        <position position="1"/>
    </location>
</feature>
<evidence type="ECO:0000313" key="2">
    <source>
        <dbReference type="EMBL" id="CAA9551023.1"/>
    </source>
</evidence>
<feature type="non-terminal residue" evidence="2">
    <location>
        <position position="82"/>
    </location>
</feature>
<name>A0A6J4UJ56_9BACT</name>
<protein>
    <submittedName>
        <fullName evidence="2">Uncharacterized protein</fullName>
    </submittedName>
</protein>
<dbReference type="AlphaFoldDB" id="A0A6J4UJ56"/>
<feature type="compositionally biased region" description="Basic and acidic residues" evidence="1">
    <location>
        <begin position="7"/>
        <end position="23"/>
    </location>
</feature>
<feature type="region of interest" description="Disordered" evidence="1">
    <location>
        <begin position="1"/>
        <end position="82"/>
    </location>
</feature>
<accession>A0A6J4UJ56</accession>
<gene>
    <name evidence="2" type="ORF">AVDCRST_MAG59-1758</name>
</gene>
<feature type="compositionally biased region" description="Basic and acidic residues" evidence="1">
    <location>
        <begin position="73"/>
        <end position="82"/>
    </location>
</feature>
<reference evidence="2" key="1">
    <citation type="submission" date="2020-02" db="EMBL/GenBank/DDBJ databases">
        <authorList>
            <person name="Meier V. D."/>
        </authorList>
    </citation>
    <scope>NUCLEOTIDE SEQUENCE</scope>
    <source>
        <strain evidence="2">AVDCRST_MAG59</strain>
    </source>
</reference>